<evidence type="ECO:0000313" key="3">
    <source>
        <dbReference type="Proteomes" id="UP000189761"/>
    </source>
</evidence>
<organism evidence="2 3">
    <name type="scientific">Heyndrickxia oleronia</name>
    <dbReference type="NCBI Taxonomy" id="38875"/>
    <lineage>
        <taxon>Bacteria</taxon>
        <taxon>Bacillati</taxon>
        <taxon>Bacillota</taxon>
        <taxon>Bacilli</taxon>
        <taxon>Bacillales</taxon>
        <taxon>Bacillaceae</taxon>
        <taxon>Heyndrickxia</taxon>
    </lineage>
</organism>
<dbReference type="Proteomes" id="UP000189761">
    <property type="component" value="Unassembled WGS sequence"/>
</dbReference>
<accession>A0A8E2IBM4</accession>
<feature type="compositionally biased region" description="Basic and acidic residues" evidence="1">
    <location>
        <begin position="43"/>
        <end position="55"/>
    </location>
</feature>
<protein>
    <submittedName>
        <fullName evidence="2">Uncharacterized protein</fullName>
    </submittedName>
</protein>
<feature type="compositionally biased region" description="Basic and acidic residues" evidence="1">
    <location>
        <begin position="1"/>
        <end position="18"/>
    </location>
</feature>
<evidence type="ECO:0000313" key="2">
    <source>
        <dbReference type="EMBL" id="OOP70346.1"/>
    </source>
</evidence>
<evidence type="ECO:0000256" key="1">
    <source>
        <dbReference type="SAM" id="MobiDB-lite"/>
    </source>
</evidence>
<reference evidence="2 3" key="1">
    <citation type="submission" date="2017-01" db="EMBL/GenBank/DDBJ databases">
        <title>Draft genome sequence of Bacillus oleronius.</title>
        <authorList>
            <person name="Allam M."/>
        </authorList>
    </citation>
    <scope>NUCLEOTIDE SEQUENCE [LARGE SCALE GENOMIC DNA]</scope>
    <source>
        <strain evidence="2 3">DSM 9356</strain>
    </source>
</reference>
<keyword evidence="3" id="KW-1185">Reference proteome</keyword>
<dbReference type="EMBL" id="MTLA01000004">
    <property type="protein sequence ID" value="OOP70346.1"/>
    <property type="molecule type" value="Genomic_DNA"/>
</dbReference>
<dbReference type="AlphaFoldDB" id="A0A8E2IBM4"/>
<sequence length="69" mass="8148">MREKGQKCVSEERVETHNREKKVKNVSPRQEWRQIMREKGQKCVSEARVETDNERKRSKMCVQGKGGDT</sequence>
<feature type="region of interest" description="Disordered" evidence="1">
    <location>
        <begin position="43"/>
        <end position="69"/>
    </location>
</feature>
<proteinExistence type="predicted"/>
<comment type="caution">
    <text evidence="2">The sequence shown here is derived from an EMBL/GenBank/DDBJ whole genome shotgun (WGS) entry which is preliminary data.</text>
</comment>
<gene>
    <name evidence="2" type="ORF">BWZ43_00495</name>
</gene>
<feature type="region of interest" description="Disordered" evidence="1">
    <location>
        <begin position="1"/>
        <end position="29"/>
    </location>
</feature>
<dbReference type="RefSeq" id="WP_078109143.1">
    <property type="nucleotide sequence ID" value="NZ_CP065424.1"/>
</dbReference>
<name>A0A8E2IBM4_9BACI</name>